<gene>
    <name evidence="2" type="ORF">GCM10023213_16490</name>
</gene>
<dbReference type="InterPro" id="IPR039564">
    <property type="entry name" value="Peptidase_C39-like"/>
</dbReference>
<dbReference type="Pfam" id="PF13529">
    <property type="entry name" value="Peptidase_C39_2"/>
    <property type="match status" value="1"/>
</dbReference>
<evidence type="ECO:0000313" key="2">
    <source>
        <dbReference type="EMBL" id="GAA5138208.1"/>
    </source>
</evidence>
<organism evidence="2 3">
    <name type="scientific">Prosthecobacter algae</name>
    <dbReference type="NCBI Taxonomy" id="1144682"/>
    <lineage>
        <taxon>Bacteria</taxon>
        <taxon>Pseudomonadati</taxon>
        <taxon>Verrucomicrobiota</taxon>
        <taxon>Verrucomicrobiia</taxon>
        <taxon>Verrucomicrobiales</taxon>
        <taxon>Verrucomicrobiaceae</taxon>
        <taxon>Prosthecobacter</taxon>
    </lineage>
</organism>
<sequence length="420" mass="46507">MEFEIDFIGMNLTRMPGVKPTESITIAPRVVVEADLDYLMNFSELWRCTPDEFEQKYRPKVVGQQAESPQFEWLNVEKSRARFLRKISTNVDVVLTLFGKSVPVEEVVVEFMDGRAARATLSFYSQGTSKGIPLTDFTNTFRNVGANLGRVLNVSPSNLSASVGQTVKTVSWGWKTAHGIAMLEHNDYAASGPAGKPEFMRLKVAAPDQGDWIMGRLTGGVQPTGLAKKITATPEGDVYVLGVPMVDQGSEGYSEIACCQRLFEFMQIPFDKRQFTQLSRVAPLGAKNGASMHYFLGKVDDTFKVALKTHIDPKQLMNNSGDGKRRVSQRQFSLLIKQYVDKGIPLIWALELGRFPEEPPLPAEGQTTGGHMRLIIGYNTETNQILFSDSWGAGHELKRMGETEGYEATLGVYTLSSSGL</sequence>
<evidence type="ECO:0000259" key="1">
    <source>
        <dbReference type="Pfam" id="PF13529"/>
    </source>
</evidence>
<keyword evidence="3" id="KW-1185">Reference proteome</keyword>
<reference evidence="3" key="1">
    <citation type="journal article" date="2019" name="Int. J. Syst. Evol. Microbiol.">
        <title>The Global Catalogue of Microorganisms (GCM) 10K type strain sequencing project: providing services to taxonomists for standard genome sequencing and annotation.</title>
        <authorList>
            <consortium name="The Broad Institute Genomics Platform"/>
            <consortium name="The Broad Institute Genome Sequencing Center for Infectious Disease"/>
            <person name="Wu L."/>
            <person name="Ma J."/>
        </authorList>
    </citation>
    <scope>NUCLEOTIDE SEQUENCE [LARGE SCALE GENOMIC DNA]</scope>
    <source>
        <strain evidence="3">JCM 18053</strain>
    </source>
</reference>
<dbReference type="Gene3D" id="3.90.70.10">
    <property type="entry name" value="Cysteine proteinases"/>
    <property type="match status" value="1"/>
</dbReference>
<protein>
    <recommendedName>
        <fullName evidence="1">Peptidase C39-like domain-containing protein</fullName>
    </recommendedName>
</protein>
<accession>A0ABP9P381</accession>
<dbReference type="EMBL" id="BAABIA010000003">
    <property type="protein sequence ID" value="GAA5138208.1"/>
    <property type="molecule type" value="Genomic_DNA"/>
</dbReference>
<comment type="caution">
    <text evidence="2">The sequence shown here is derived from an EMBL/GenBank/DDBJ whole genome shotgun (WGS) entry which is preliminary data.</text>
</comment>
<dbReference type="Proteomes" id="UP001499852">
    <property type="component" value="Unassembled WGS sequence"/>
</dbReference>
<proteinExistence type="predicted"/>
<name>A0ABP9P381_9BACT</name>
<feature type="domain" description="Peptidase C39-like" evidence="1">
    <location>
        <begin position="242"/>
        <end position="391"/>
    </location>
</feature>
<evidence type="ECO:0000313" key="3">
    <source>
        <dbReference type="Proteomes" id="UP001499852"/>
    </source>
</evidence>